<keyword evidence="5 9" id="KW-0238">DNA-binding</keyword>
<protein>
    <recommendedName>
        <fullName evidence="1">Phosphate regulon transcriptional regulatory protein PhoB</fullName>
    </recommendedName>
</protein>
<dbReference type="SMART" id="SM00862">
    <property type="entry name" value="Trans_reg_C"/>
    <property type="match status" value="1"/>
</dbReference>
<dbReference type="InterPro" id="IPR011006">
    <property type="entry name" value="CheY-like_superfamily"/>
</dbReference>
<dbReference type="GO" id="GO:0000976">
    <property type="term" value="F:transcription cis-regulatory region binding"/>
    <property type="evidence" value="ECO:0007669"/>
    <property type="project" value="TreeGrafter"/>
</dbReference>
<accession>W0RPP8</accession>
<evidence type="ECO:0000256" key="4">
    <source>
        <dbReference type="ARBA" id="ARBA00023015"/>
    </source>
</evidence>
<dbReference type="Proteomes" id="UP000019151">
    <property type="component" value="Plasmid 1"/>
</dbReference>
<evidence type="ECO:0000256" key="1">
    <source>
        <dbReference type="ARBA" id="ARBA00013332"/>
    </source>
</evidence>
<feature type="domain" description="Response regulatory" evidence="10">
    <location>
        <begin position="4"/>
        <end position="118"/>
    </location>
</feature>
<dbReference type="CDD" id="cd17574">
    <property type="entry name" value="REC_OmpR"/>
    <property type="match status" value="1"/>
</dbReference>
<dbReference type="FunFam" id="1.10.10.10:FF:000018">
    <property type="entry name" value="DNA-binding response regulator ResD"/>
    <property type="match status" value="1"/>
</dbReference>
<dbReference type="SUPFAM" id="SSF46894">
    <property type="entry name" value="C-terminal effector domain of the bipartite response regulators"/>
    <property type="match status" value="1"/>
</dbReference>
<reference evidence="12 13" key="1">
    <citation type="journal article" date="2014" name="Genome Announc.">
        <title>Genome Sequence and Methylome of Soil Bacterium Gemmatirosa kalamazoonensis KBS708T, a Member of the Rarely Cultivated Gemmatimonadetes Phylum.</title>
        <authorList>
            <person name="Debruyn J.M."/>
            <person name="Radosevich M."/>
            <person name="Wommack K.E."/>
            <person name="Polson S.W."/>
            <person name="Hauser L.J."/>
            <person name="Fawaz M.N."/>
            <person name="Korlach J."/>
            <person name="Tsai Y.C."/>
        </authorList>
    </citation>
    <scope>NUCLEOTIDE SEQUENCE [LARGE SCALE GENOMIC DNA]</scope>
    <source>
        <strain evidence="12 13">KBS708</strain>
        <plasmid evidence="13">Plasmid 1</plasmid>
    </source>
</reference>
<dbReference type="SUPFAM" id="SSF52172">
    <property type="entry name" value="CheY-like"/>
    <property type="match status" value="1"/>
</dbReference>
<dbReference type="Gene3D" id="6.10.250.690">
    <property type="match status" value="1"/>
</dbReference>
<geneLocation type="plasmid" evidence="12 13">
    <name>1</name>
</geneLocation>
<dbReference type="SMART" id="SM00448">
    <property type="entry name" value="REC"/>
    <property type="match status" value="1"/>
</dbReference>
<dbReference type="GO" id="GO:0032993">
    <property type="term" value="C:protein-DNA complex"/>
    <property type="evidence" value="ECO:0007669"/>
    <property type="project" value="TreeGrafter"/>
</dbReference>
<sequence length="228" mass="25217">MMGRVLVVEDNLPLAEGIAYNLRHEGHEARIAEDGRAGLAEVRAWGPDLVILDLTLPQMDGYQVLQAIRQDRNQVPVIILTARGEEADKVRGFRLDADQYVTKPFGVLELLERVGSLLRRSAARAGVPSAEIRFGDIVVDTAARTVTKGGHACTLSPKAYDLLLALVRRNGSVATRAELLSEVWGYGAFVLSRTVDSHVAELRRKLEDDPAAPRHVVTVWKVGYRFER</sequence>
<feature type="domain" description="OmpR/PhoB-type" evidence="11">
    <location>
        <begin position="129"/>
        <end position="228"/>
    </location>
</feature>
<keyword evidence="4" id="KW-0805">Transcription regulation</keyword>
<dbReference type="Pfam" id="PF00072">
    <property type="entry name" value="Response_reg"/>
    <property type="match status" value="1"/>
</dbReference>
<dbReference type="AlphaFoldDB" id="W0RPP8"/>
<feature type="DNA-binding region" description="OmpR/PhoB-type" evidence="9">
    <location>
        <begin position="129"/>
        <end position="228"/>
    </location>
</feature>
<dbReference type="FunCoup" id="W0RPP8">
    <property type="interactions" value="424"/>
</dbReference>
<evidence type="ECO:0000313" key="13">
    <source>
        <dbReference type="Proteomes" id="UP000019151"/>
    </source>
</evidence>
<keyword evidence="6" id="KW-0804">Transcription</keyword>
<keyword evidence="3" id="KW-0902">Two-component regulatory system</keyword>
<proteinExistence type="predicted"/>
<dbReference type="EMBL" id="CP007129">
    <property type="protein sequence ID" value="AHG92467.1"/>
    <property type="molecule type" value="Genomic_DNA"/>
</dbReference>
<dbReference type="InParanoid" id="W0RPP8"/>
<dbReference type="HOGENOM" id="CLU_000445_30_4_0"/>
<evidence type="ECO:0000256" key="8">
    <source>
        <dbReference type="PROSITE-ProRule" id="PRU00169"/>
    </source>
</evidence>
<dbReference type="Pfam" id="PF00486">
    <property type="entry name" value="Trans_reg_C"/>
    <property type="match status" value="1"/>
</dbReference>
<dbReference type="CDD" id="cd00383">
    <property type="entry name" value="trans_reg_C"/>
    <property type="match status" value="1"/>
</dbReference>
<dbReference type="PATRIC" id="fig|861299.3.peg.4988"/>
<evidence type="ECO:0000259" key="10">
    <source>
        <dbReference type="PROSITE" id="PS50110"/>
    </source>
</evidence>
<evidence type="ECO:0000256" key="9">
    <source>
        <dbReference type="PROSITE-ProRule" id="PRU01091"/>
    </source>
</evidence>
<feature type="modified residue" description="4-aspartylphosphate" evidence="8">
    <location>
        <position position="53"/>
    </location>
</feature>
<dbReference type="InterPro" id="IPR001867">
    <property type="entry name" value="OmpR/PhoB-type_DNA-bd"/>
</dbReference>
<dbReference type="InterPro" id="IPR039420">
    <property type="entry name" value="WalR-like"/>
</dbReference>
<dbReference type="GO" id="GO:0000156">
    <property type="term" value="F:phosphorelay response regulator activity"/>
    <property type="evidence" value="ECO:0007669"/>
    <property type="project" value="TreeGrafter"/>
</dbReference>
<dbReference type="RefSeq" id="WP_236646365.1">
    <property type="nucleotide sequence ID" value="NZ_CP007129.1"/>
</dbReference>
<dbReference type="InterPro" id="IPR016032">
    <property type="entry name" value="Sig_transdc_resp-reg_C-effctor"/>
</dbReference>
<keyword evidence="2 8" id="KW-0597">Phosphoprotein</keyword>
<dbReference type="InterPro" id="IPR036388">
    <property type="entry name" value="WH-like_DNA-bd_sf"/>
</dbReference>
<dbReference type="GO" id="GO:0006355">
    <property type="term" value="P:regulation of DNA-templated transcription"/>
    <property type="evidence" value="ECO:0007669"/>
    <property type="project" value="InterPro"/>
</dbReference>
<dbReference type="Gene3D" id="3.40.50.2300">
    <property type="match status" value="1"/>
</dbReference>
<dbReference type="PROSITE" id="PS51755">
    <property type="entry name" value="OMPR_PHOB"/>
    <property type="match status" value="1"/>
</dbReference>
<comment type="function">
    <text evidence="7">This protein is a positive regulator for the phosphate regulon. Transcription of this operon is positively regulated by PhoB and PhoR when phosphate is limited.</text>
</comment>
<dbReference type="GO" id="GO:0005829">
    <property type="term" value="C:cytosol"/>
    <property type="evidence" value="ECO:0007669"/>
    <property type="project" value="TreeGrafter"/>
</dbReference>
<keyword evidence="13" id="KW-1185">Reference proteome</keyword>
<dbReference type="PANTHER" id="PTHR48111">
    <property type="entry name" value="REGULATOR OF RPOS"/>
    <property type="match status" value="1"/>
</dbReference>
<dbReference type="KEGG" id="gba:J421_4932"/>
<dbReference type="InterPro" id="IPR001789">
    <property type="entry name" value="Sig_transdc_resp-reg_receiver"/>
</dbReference>
<keyword evidence="12" id="KW-0614">Plasmid</keyword>
<gene>
    <name evidence="12" type="ORF">J421_4932</name>
</gene>
<evidence type="ECO:0000256" key="6">
    <source>
        <dbReference type="ARBA" id="ARBA00023163"/>
    </source>
</evidence>
<dbReference type="Gene3D" id="1.10.10.10">
    <property type="entry name" value="Winged helix-like DNA-binding domain superfamily/Winged helix DNA-binding domain"/>
    <property type="match status" value="1"/>
</dbReference>
<evidence type="ECO:0000256" key="5">
    <source>
        <dbReference type="ARBA" id="ARBA00023125"/>
    </source>
</evidence>
<organism evidence="12 13">
    <name type="scientific">Gemmatirosa kalamazoonensis</name>
    <dbReference type="NCBI Taxonomy" id="861299"/>
    <lineage>
        <taxon>Bacteria</taxon>
        <taxon>Pseudomonadati</taxon>
        <taxon>Gemmatimonadota</taxon>
        <taxon>Gemmatimonadia</taxon>
        <taxon>Gemmatimonadales</taxon>
        <taxon>Gemmatimonadaceae</taxon>
        <taxon>Gemmatirosa</taxon>
    </lineage>
</organism>
<dbReference type="PROSITE" id="PS50110">
    <property type="entry name" value="RESPONSE_REGULATORY"/>
    <property type="match status" value="1"/>
</dbReference>
<evidence type="ECO:0000313" key="12">
    <source>
        <dbReference type="EMBL" id="AHG92467.1"/>
    </source>
</evidence>
<dbReference type="PANTHER" id="PTHR48111:SF1">
    <property type="entry name" value="TWO-COMPONENT RESPONSE REGULATOR ORR33"/>
    <property type="match status" value="1"/>
</dbReference>
<name>W0RPP8_9BACT</name>
<evidence type="ECO:0000256" key="7">
    <source>
        <dbReference type="ARBA" id="ARBA00024735"/>
    </source>
</evidence>
<evidence type="ECO:0000259" key="11">
    <source>
        <dbReference type="PROSITE" id="PS51755"/>
    </source>
</evidence>
<dbReference type="FunFam" id="3.40.50.2300:FF:000001">
    <property type="entry name" value="DNA-binding response regulator PhoB"/>
    <property type="match status" value="1"/>
</dbReference>
<evidence type="ECO:0000256" key="2">
    <source>
        <dbReference type="ARBA" id="ARBA00022553"/>
    </source>
</evidence>
<evidence type="ECO:0000256" key="3">
    <source>
        <dbReference type="ARBA" id="ARBA00023012"/>
    </source>
</evidence>